<evidence type="ECO:0000313" key="2">
    <source>
        <dbReference type="Proteomes" id="UP000268014"/>
    </source>
</evidence>
<keyword evidence="2" id="KW-1185">Reference proteome</keyword>
<protein>
    <submittedName>
        <fullName evidence="3">Ovule protein</fullName>
    </submittedName>
</protein>
<sequence length="86" mass="9806">MVPSLELHTGYGIYEQLIRGPEMDDPKKRRKGVKYGGKTVSSPPMTNLSVLSLEHKPLKVHTFIKFSQLKAFLTINFCKMASNRRL</sequence>
<reference evidence="1 2" key="2">
    <citation type="submission" date="2018-11" db="EMBL/GenBank/DDBJ databases">
        <authorList>
            <consortium name="Pathogen Informatics"/>
        </authorList>
    </citation>
    <scope>NUCLEOTIDE SEQUENCE [LARGE SCALE GENOMIC DNA]</scope>
    <source>
        <strain evidence="1 2">MHpl1</strain>
    </source>
</reference>
<dbReference type="Proteomes" id="UP000268014">
    <property type="component" value="Unassembled WGS sequence"/>
</dbReference>
<dbReference type="AlphaFoldDB" id="A0A0N4VVG0"/>
<gene>
    <name evidence="1" type="ORF">HPLM_LOCUS1278</name>
</gene>
<evidence type="ECO:0000313" key="1">
    <source>
        <dbReference type="EMBL" id="VDO08737.1"/>
    </source>
</evidence>
<name>A0A0N4VVG0_HAEPC</name>
<reference evidence="3" key="1">
    <citation type="submission" date="2017-02" db="UniProtKB">
        <authorList>
            <consortium name="WormBaseParasite"/>
        </authorList>
    </citation>
    <scope>IDENTIFICATION</scope>
</reference>
<evidence type="ECO:0000313" key="3">
    <source>
        <dbReference type="WBParaSite" id="HPLM_0000128001-mRNA-1"/>
    </source>
</evidence>
<dbReference type="WBParaSite" id="HPLM_0000128001-mRNA-1">
    <property type="protein sequence ID" value="HPLM_0000128001-mRNA-1"/>
    <property type="gene ID" value="HPLM_0000128001"/>
</dbReference>
<organism evidence="3">
    <name type="scientific">Haemonchus placei</name>
    <name type="common">Barber's pole worm</name>
    <dbReference type="NCBI Taxonomy" id="6290"/>
    <lineage>
        <taxon>Eukaryota</taxon>
        <taxon>Metazoa</taxon>
        <taxon>Ecdysozoa</taxon>
        <taxon>Nematoda</taxon>
        <taxon>Chromadorea</taxon>
        <taxon>Rhabditida</taxon>
        <taxon>Rhabditina</taxon>
        <taxon>Rhabditomorpha</taxon>
        <taxon>Strongyloidea</taxon>
        <taxon>Trichostrongylidae</taxon>
        <taxon>Haemonchus</taxon>
    </lineage>
</organism>
<accession>A0A0N4VVG0</accession>
<dbReference type="EMBL" id="UZAF01001594">
    <property type="protein sequence ID" value="VDO08737.1"/>
    <property type="molecule type" value="Genomic_DNA"/>
</dbReference>
<proteinExistence type="predicted"/>